<dbReference type="AlphaFoldDB" id="A0A0K8NUM1"/>
<sequence length="66" mass="6633">MAGPRGGPTDAARIERGGWRWAIAAAGAGARAARAGPAAVKFDRGWSAGGSPRGCGRAGRGPWRGF</sequence>
<proteinExistence type="predicted"/>
<dbReference type="STRING" id="1547922.ISF6_0086"/>
<feature type="region of interest" description="Disordered" evidence="1">
    <location>
        <begin position="44"/>
        <end position="66"/>
    </location>
</feature>
<accession>A0A0K8NUM1</accession>
<gene>
    <name evidence="2" type="ORF">ISF6_0086</name>
</gene>
<evidence type="ECO:0000256" key="1">
    <source>
        <dbReference type="SAM" id="MobiDB-lite"/>
    </source>
</evidence>
<comment type="caution">
    <text evidence="2">The sequence shown here is derived from an EMBL/GenBank/DDBJ whole genome shotgun (WGS) entry which is preliminary data.</text>
</comment>
<evidence type="ECO:0000313" key="3">
    <source>
        <dbReference type="Proteomes" id="UP000037660"/>
    </source>
</evidence>
<reference evidence="2 3" key="2">
    <citation type="journal article" date="2016" name="Science">
        <title>A bacterium that degrades and assimilates poly(ethylene terephthalate).</title>
        <authorList>
            <person name="Yoshida S."/>
            <person name="Hiraga K."/>
            <person name="Takehana T."/>
            <person name="Taniguchi I."/>
            <person name="Yamaji H."/>
            <person name="Maeda Y."/>
            <person name="Toyohara K."/>
            <person name="Miyamoto K."/>
            <person name="Kimura Y."/>
            <person name="Oda K."/>
        </authorList>
    </citation>
    <scope>NUCLEOTIDE SEQUENCE [LARGE SCALE GENOMIC DNA]</scope>
    <source>
        <strain evidence="3">NBRC 110686 / TISTR 2288 / 201-F6</strain>
    </source>
</reference>
<keyword evidence="3" id="KW-1185">Reference proteome</keyword>
<dbReference type="EMBL" id="BBYR01000001">
    <property type="protein sequence ID" value="GAP33640.1"/>
    <property type="molecule type" value="Genomic_DNA"/>
</dbReference>
<organism evidence="2 3">
    <name type="scientific">Piscinibacter sakaiensis</name>
    <name type="common">Ideonella sakaiensis</name>
    <dbReference type="NCBI Taxonomy" id="1547922"/>
    <lineage>
        <taxon>Bacteria</taxon>
        <taxon>Pseudomonadati</taxon>
        <taxon>Pseudomonadota</taxon>
        <taxon>Betaproteobacteria</taxon>
        <taxon>Burkholderiales</taxon>
        <taxon>Sphaerotilaceae</taxon>
        <taxon>Piscinibacter</taxon>
    </lineage>
</organism>
<evidence type="ECO:0000313" key="2">
    <source>
        <dbReference type="EMBL" id="GAP33640.1"/>
    </source>
</evidence>
<reference evidence="3" key="1">
    <citation type="submission" date="2015-07" db="EMBL/GenBank/DDBJ databases">
        <title>Discovery of a poly(ethylene terephthalate assimilation.</title>
        <authorList>
            <person name="Yoshida S."/>
            <person name="Hiraga K."/>
            <person name="Takehana T."/>
            <person name="Taniguchi I."/>
            <person name="Yamaji H."/>
            <person name="Maeda Y."/>
            <person name="Toyohara K."/>
            <person name="Miyamoto K."/>
            <person name="Kimura Y."/>
            <person name="Oda K."/>
        </authorList>
    </citation>
    <scope>NUCLEOTIDE SEQUENCE [LARGE SCALE GENOMIC DNA]</scope>
    <source>
        <strain evidence="3">NBRC 110686 / TISTR 2288 / 201-F6</strain>
    </source>
</reference>
<dbReference type="Proteomes" id="UP000037660">
    <property type="component" value="Unassembled WGS sequence"/>
</dbReference>
<name>A0A0K8NUM1_PISS1</name>
<protein>
    <submittedName>
        <fullName evidence="2">Uncharacterized protein</fullName>
    </submittedName>
</protein>
<feature type="compositionally biased region" description="Gly residues" evidence="1">
    <location>
        <begin position="47"/>
        <end position="66"/>
    </location>
</feature>